<dbReference type="RefSeq" id="WP_160800005.1">
    <property type="nucleotide sequence ID" value="NZ_WUUL01000002.1"/>
</dbReference>
<accession>A0A6I4VNY3</accession>
<name>A0A6I4VNY3_9BACL</name>
<sequence length="183" mass="20460">MNDVACMPYLDDNGMYSTMMIPRGEINEDVIRVYKSGQCLAFAQAMAELTDMPVVWAFSSTQGNHSPEWAAEWDGRTVAEWRAHHQSKTGTPGNWALGFIHAMVEAPNGYLVDISSCGTPQKWHDYWNDYGLGPIAFLKASAEDMENLQYESTKAVAPQVIELAHGYAEIRERNAKRAAQDAR</sequence>
<evidence type="ECO:0000313" key="1">
    <source>
        <dbReference type="EMBL" id="MXQ52773.1"/>
    </source>
</evidence>
<dbReference type="EMBL" id="WUUL01000002">
    <property type="protein sequence ID" value="MXQ52773.1"/>
    <property type="molecule type" value="Genomic_DNA"/>
</dbReference>
<proteinExistence type="predicted"/>
<organism evidence="1 2">
    <name type="scientific">Shimazuella alba</name>
    <dbReference type="NCBI Taxonomy" id="2690964"/>
    <lineage>
        <taxon>Bacteria</taxon>
        <taxon>Bacillati</taxon>
        <taxon>Bacillota</taxon>
        <taxon>Bacilli</taxon>
        <taxon>Bacillales</taxon>
        <taxon>Thermoactinomycetaceae</taxon>
        <taxon>Shimazuella</taxon>
    </lineage>
</organism>
<reference evidence="1 2" key="1">
    <citation type="submission" date="2019-12" db="EMBL/GenBank/DDBJ databases">
        <title>Whole-genome analyses of novel actinobacteria.</title>
        <authorList>
            <person name="Sahin N."/>
            <person name="Saygin H."/>
        </authorList>
    </citation>
    <scope>NUCLEOTIDE SEQUENCE [LARGE SCALE GENOMIC DNA]</scope>
    <source>
        <strain evidence="1 2">KC615</strain>
    </source>
</reference>
<dbReference type="Proteomes" id="UP000430692">
    <property type="component" value="Unassembled WGS sequence"/>
</dbReference>
<protein>
    <submittedName>
        <fullName evidence="1">Uncharacterized protein</fullName>
    </submittedName>
</protein>
<evidence type="ECO:0000313" key="2">
    <source>
        <dbReference type="Proteomes" id="UP000430692"/>
    </source>
</evidence>
<keyword evidence="2" id="KW-1185">Reference proteome</keyword>
<gene>
    <name evidence="1" type="ORF">GSM42_03315</name>
</gene>
<comment type="caution">
    <text evidence="1">The sequence shown here is derived from an EMBL/GenBank/DDBJ whole genome shotgun (WGS) entry which is preliminary data.</text>
</comment>
<dbReference type="AlphaFoldDB" id="A0A6I4VNY3"/>